<dbReference type="InterPro" id="IPR013954">
    <property type="entry name" value="PNK3P"/>
</dbReference>
<dbReference type="OrthoDB" id="19045at2759"/>
<dbReference type="Pfam" id="PF13671">
    <property type="entry name" value="AAA_33"/>
    <property type="match status" value="1"/>
</dbReference>
<evidence type="ECO:0000313" key="2">
    <source>
        <dbReference type="Proteomes" id="UP000749559"/>
    </source>
</evidence>
<dbReference type="PANTHER" id="PTHR12083">
    <property type="entry name" value="BIFUNCTIONAL POLYNUCLEOTIDE PHOSPHATASE/KINASE"/>
    <property type="match status" value="1"/>
</dbReference>
<dbReference type="InterPro" id="IPR023214">
    <property type="entry name" value="HAD_sf"/>
</dbReference>
<dbReference type="FunFam" id="3.40.50.1000:FF:000078">
    <property type="entry name" value="Bifunctional polynucleotide phosphatase/kinase"/>
    <property type="match status" value="1"/>
</dbReference>
<sequence length="439" mass="49722">MSKSFLLHLTSRITRSNLAGIHKQAMRPKRKAVADTEVKAKRAKGETDLRFDLKWSEGGKLLKNLCPLLYLSSESEKGCNKVAGFDIDWTVIGTRSGRAFASGPKDWKWLYDCVPSKLKQLNEDGYRVIFFSNQAGIEKNKVNPDDFRKKLEDIIAELDIPVFVYASTGNNHFRKPSPNMWKYFIDHNNADVQVDLSQSMYVGDAAGREKGWKKDKKKDFSCSDRMFAANVGIDFHTPEEFFLGEEPAPFKWQSLDPAKYLETISQSSCSSNKYHANNQEIAIMVGCPASGKSTFAKLHFVANGYVHINRDTLGNAAKCIKATQDALKAGKSVVIDNTNPSPLVRADYMQLAKKFGVPARCFVMSTPQEVAHHLNYVRQNQTNGEIRRIPMVAYHSFKKNHKIPELSEGFSEIINVTFEPKFTSKKHEELFKQWTSSER</sequence>
<proteinExistence type="predicted"/>
<dbReference type="Gene3D" id="3.40.50.1000">
    <property type="entry name" value="HAD superfamily/HAD-like"/>
    <property type="match status" value="1"/>
</dbReference>
<dbReference type="EMBL" id="CAIIXF020000001">
    <property type="protein sequence ID" value="CAH1776161.1"/>
    <property type="molecule type" value="Genomic_DNA"/>
</dbReference>
<dbReference type="AlphaFoldDB" id="A0A8J1TR20"/>
<dbReference type="Proteomes" id="UP000749559">
    <property type="component" value="Unassembled WGS sequence"/>
</dbReference>
<protein>
    <submittedName>
        <fullName evidence="1">Uncharacterized protein</fullName>
    </submittedName>
</protein>
<keyword evidence="2" id="KW-1185">Reference proteome</keyword>
<comment type="caution">
    <text evidence="1">The sequence shown here is derived from an EMBL/GenBank/DDBJ whole genome shotgun (WGS) entry which is preliminary data.</text>
</comment>
<dbReference type="GO" id="GO:0005634">
    <property type="term" value="C:nucleus"/>
    <property type="evidence" value="ECO:0007669"/>
    <property type="project" value="TreeGrafter"/>
</dbReference>
<name>A0A8J1TR20_OWEFU</name>
<dbReference type="NCBIfam" id="TIGR01662">
    <property type="entry name" value="HAD-SF-IIIA"/>
    <property type="match status" value="1"/>
</dbReference>
<accession>A0A8J1TR20</accession>
<evidence type="ECO:0000313" key="1">
    <source>
        <dbReference type="EMBL" id="CAH1776161.1"/>
    </source>
</evidence>
<dbReference type="Pfam" id="PF08645">
    <property type="entry name" value="PNK3P"/>
    <property type="match status" value="1"/>
</dbReference>
<dbReference type="InterPro" id="IPR006549">
    <property type="entry name" value="HAD-SF_hydro_IIIA"/>
</dbReference>
<dbReference type="GO" id="GO:0006281">
    <property type="term" value="P:DNA repair"/>
    <property type="evidence" value="ECO:0007669"/>
    <property type="project" value="TreeGrafter"/>
</dbReference>
<organism evidence="1 2">
    <name type="scientific">Owenia fusiformis</name>
    <name type="common">Polychaete worm</name>
    <dbReference type="NCBI Taxonomy" id="6347"/>
    <lineage>
        <taxon>Eukaryota</taxon>
        <taxon>Metazoa</taxon>
        <taxon>Spiralia</taxon>
        <taxon>Lophotrochozoa</taxon>
        <taxon>Annelida</taxon>
        <taxon>Polychaeta</taxon>
        <taxon>Sedentaria</taxon>
        <taxon>Canalipalpata</taxon>
        <taxon>Sabellida</taxon>
        <taxon>Oweniida</taxon>
        <taxon>Oweniidae</taxon>
        <taxon>Owenia</taxon>
    </lineage>
</organism>
<dbReference type="Gene3D" id="3.40.50.300">
    <property type="entry name" value="P-loop containing nucleotide triphosphate hydrolases"/>
    <property type="match status" value="1"/>
</dbReference>
<dbReference type="InterPro" id="IPR036412">
    <property type="entry name" value="HAD-like_sf"/>
</dbReference>
<dbReference type="GO" id="GO:0046404">
    <property type="term" value="F:ATP-dependent polydeoxyribonucleotide 5'-hydroxyl-kinase activity"/>
    <property type="evidence" value="ECO:0007669"/>
    <property type="project" value="TreeGrafter"/>
</dbReference>
<dbReference type="SUPFAM" id="SSF56784">
    <property type="entry name" value="HAD-like"/>
    <property type="match status" value="1"/>
</dbReference>
<dbReference type="GO" id="GO:0046403">
    <property type="term" value="F:polynucleotide 3'-phosphatase activity"/>
    <property type="evidence" value="ECO:0007669"/>
    <property type="project" value="TreeGrafter"/>
</dbReference>
<dbReference type="InterPro" id="IPR006551">
    <property type="entry name" value="Polynucleotide_phosphatase"/>
</dbReference>
<dbReference type="FunFam" id="3.40.50.300:FF:000737">
    <property type="entry name" value="Bifunctional polynucleotide phosphatase/kinase"/>
    <property type="match status" value="1"/>
</dbReference>
<dbReference type="PANTHER" id="PTHR12083:SF18">
    <property type="entry name" value="BIFUNCTIONAL POLYNUCLEOTIDE PHOSPHATASE_KINASE"/>
    <property type="match status" value="1"/>
</dbReference>
<dbReference type="CDD" id="cd01625">
    <property type="entry name" value="HAD_PNP"/>
    <property type="match status" value="1"/>
</dbReference>
<dbReference type="SUPFAM" id="SSF52540">
    <property type="entry name" value="P-loop containing nucleoside triphosphate hydrolases"/>
    <property type="match status" value="1"/>
</dbReference>
<dbReference type="InterPro" id="IPR027417">
    <property type="entry name" value="P-loop_NTPase"/>
</dbReference>
<reference evidence="1" key="1">
    <citation type="submission" date="2022-03" db="EMBL/GenBank/DDBJ databases">
        <authorList>
            <person name="Martin C."/>
        </authorList>
    </citation>
    <scope>NUCLEOTIDE SEQUENCE</scope>
</reference>
<dbReference type="NCBIfam" id="TIGR01664">
    <property type="entry name" value="DNA-3'-Pase"/>
    <property type="match status" value="1"/>
</dbReference>
<dbReference type="GO" id="GO:0003690">
    <property type="term" value="F:double-stranded DNA binding"/>
    <property type="evidence" value="ECO:0007669"/>
    <property type="project" value="TreeGrafter"/>
</dbReference>
<gene>
    <name evidence="1" type="ORF">OFUS_LOCUS3366</name>
</gene>